<dbReference type="Proteomes" id="UP000002222">
    <property type="component" value="Chromosome"/>
</dbReference>
<feature type="domain" description="Bro-N" evidence="1">
    <location>
        <begin position="23"/>
        <end position="101"/>
    </location>
</feature>
<dbReference type="OrthoDB" id="9803893at2"/>
<protein>
    <submittedName>
        <fullName evidence="2">DNA-damage-inducible protein</fullName>
    </submittedName>
</protein>
<reference evidence="3" key="1">
    <citation type="submission" date="2009-11" db="EMBL/GenBank/DDBJ databases">
        <title>The complete genome of Sulfurospirillum deleyianum DSM 6946.</title>
        <authorList>
            <consortium name="US DOE Joint Genome Institute (JGI-PGF)"/>
            <person name="Lucas S."/>
            <person name="Copeland A."/>
            <person name="Lapidus A."/>
            <person name="Glavina del Rio T."/>
            <person name="Dalin E."/>
            <person name="Tice H."/>
            <person name="Bruce D."/>
            <person name="Goodwin L."/>
            <person name="Pitluck S."/>
            <person name="Kyrpides N."/>
            <person name="Mavromatis K."/>
            <person name="Ivanova N."/>
            <person name="Ovchinnikova G."/>
            <person name="Munk A.C."/>
            <person name="Lu M."/>
            <person name="Brettin T."/>
            <person name="Detter J.C."/>
            <person name="Han C."/>
            <person name="Tapia R."/>
            <person name="Larimer F."/>
            <person name="Land M."/>
            <person name="Hauser L."/>
            <person name="Markowitz V."/>
            <person name="Cheng J.F."/>
            <person name="Hugenholtz P."/>
            <person name="Woyke T."/>
            <person name="Wu D."/>
            <person name="Aumann P."/>
            <person name="Schneider S."/>
            <person name="Lang E."/>
            <person name="Spring S."/>
            <person name="Klenk H.P."/>
            <person name="Eisen J.A."/>
        </authorList>
    </citation>
    <scope>NUCLEOTIDE SEQUENCE [LARGE SCALE GENOMIC DNA]</scope>
    <source>
        <strain evidence="3">ATCC 51133 / DSM 6946 / 5175</strain>
    </source>
</reference>
<keyword evidence="3" id="KW-1185">Reference proteome</keyword>
<dbReference type="eggNOG" id="COG3645">
    <property type="taxonomic scope" value="Bacteria"/>
</dbReference>
<name>D1B333_SULD5</name>
<evidence type="ECO:0000259" key="1">
    <source>
        <dbReference type="Pfam" id="PF02498"/>
    </source>
</evidence>
<dbReference type="RefSeq" id="WP_012857254.1">
    <property type="nucleotide sequence ID" value="NC_013512.1"/>
</dbReference>
<sequence length="269" mass="30642">MAELTLFDIENVDNDQFELSCHQNGIRYWLASELANMLGYTEYKTFLKSINKAMTVCTSLNMQIISHFIPLANNDFKLTRFACFLITMNADIKKEKVAKAQIYFASLADAISELMQAEQIERIEIREELTNKNKSLAATANMAGVENYALFNNAGYMGMYNMSFNDLKKVKGIEGTTKSPLDFMGKRELAANLFRISETEAKIKSDHIYGQKNLENTAKEVGKKVRNIMIDNDGVRPEMLARQVALSDVKKNIKKVEKDYNKIDNNKKK</sequence>
<gene>
    <name evidence="2" type="ordered locus">Sdel_1486</name>
</gene>
<organism evidence="2 3">
    <name type="scientific">Sulfurospirillum deleyianum (strain ATCC 51133 / DSM 6946 / 5175)</name>
    <dbReference type="NCBI Taxonomy" id="525898"/>
    <lineage>
        <taxon>Bacteria</taxon>
        <taxon>Pseudomonadati</taxon>
        <taxon>Campylobacterota</taxon>
        <taxon>Epsilonproteobacteria</taxon>
        <taxon>Campylobacterales</taxon>
        <taxon>Sulfurospirillaceae</taxon>
        <taxon>Sulfurospirillum</taxon>
    </lineage>
</organism>
<dbReference type="HOGENOM" id="CLU_065349_0_0_7"/>
<accession>D1B333</accession>
<dbReference type="Pfam" id="PF02498">
    <property type="entry name" value="Bro-N"/>
    <property type="match status" value="1"/>
</dbReference>
<evidence type="ECO:0000313" key="3">
    <source>
        <dbReference type="Proteomes" id="UP000002222"/>
    </source>
</evidence>
<dbReference type="AlphaFoldDB" id="D1B333"/>
<reference evidence="2 3" key="2">
    <citation type="journal article" date="2010" name="Stand. Genomic Sci.">
        <title>Complete genome sequence of Sulfurospirillum deleyianum type strain (5175).</title>
        <authorList>
            <person name="Sikorski J."/>
            <person name="Lapidus A."/>
            <person name="Copeland A."/>
            <person name="Glavina Del Rio T."/>
            <person name="Nolan M."/>
            <person name="Lucas S."/>
            <person name="Chen F."/>
            <person name="Tice H."/>
            <person name="Cheng J.F."/>
            <person name="Saunders E."/>
            <person name="Bruce D."/>
            <person name="Goodwin L."/>
            <person name="Pitluck S."/>
            <person name="Ovchinnikova G."/>
            <person name="Pati A."/>
            <person name="Ivanova N."/>
            <person name="Mavromatis K."/>
            <person name="Chen A."/>
            <person name="Palaniappan K."/>
            <person name="Chain P."/>
            <person name="Land M."/>
            <person name="Hauser L."/>
            <person name="Chang Y.J."/>
            <person name="Jeffries C.D."/>
            <person name="Brettin T."/>
            <person name="Detter J.C."/>
            <person name="Han C."/>
            <person name="Rohde M."/>
            <person name="Lang E."/>
            <person name="Spring S."/>
            <person name="Goker M."/>
            <person name="Bristow J."/>
            <person name="Eisen J.A."/>
            <person name="Markowitz V."/>
            <person name="Hugenholtz P."/>
            <person name="Kyrpides N.C."/>
            <person name="Klenk H.P."/>
        </authorList>
    </citation>
    <scope>NUCLEOTIDE SEQUENCE [LARGE SCALE GENOMIC DNA]</scope>
    <source>
        <strain evidence="3">ATCC 51133 / DSM 6946 / 5175</strain>
    </source>
</reference>
<dbReference type="InterPro" id="IPR003497">
    <property type="entry name" value="BRO_N_domain"/>
</dbReference>
<dbReference type="KEGG" id="sdl:Sdel_1486"/>
<evidence type="ECO:0000313" key="2">
    <source>
        <dbReference type="EMBL" id="ACZ12503.1"/>
    </source>
</evidence>
<proteinExistence type="predicted"/>
<dbReference type="EMBL" id="CP001816">
    <property type="protein sequence ID" value="ACZ12503.1"/>
    <property type="molecule type" value="Genomic_DNA"/>
</dbReference>